<keyword evidence="5" id="KW-0804">Transcription</keyword>
<evidence type="ECO:0000256" key="5">
    <source>
        <dbReference type="ARBA" id="ARBA00023163"/>
    </source>
</evidence>
<feature type="domain" description="Myb-like" evidence="9">
    <location>
        <begin position="479"/>
        <end position="535"/>
    </location>
</feature>
<evidence type="ECO:0000313" key="11">
    <source>
        <dbReference type="EMBL" id="KAF0977166.1"/>
    </source>
</evidence>
<evidence type="ECO:0000256" key="8">
    <source>
        <dbReference type="SAM" id="MobiDB-lite"/>
    </source>
</evidence>
<dbReference type="InterPro" id="IPR000637">
    <property type="entry name" value="HMGI/Y_DNA-bd_CS"/>
</dbReference>
<feature type="region of interest" description="Disordered" evidence="8">
    <location>
        <begin position="309"/>
        <end position="347"/>
    </location>
</feature>
<feature type="domain" description="Myb-like" evidence="9">
    <location>
        <begin position="536"/>
        <end position="587"/>
    </location>
</feature>
<keyword evidence="3" id="KW-0805">Transcription regulation</keyword>
<keyword evidence="7" id="KW-0175">Coiled coil</keyword>
<evidence type="ECO:0000259" key="9">
    <source>
        <dbReference type="PROSITE" id="PS50090"/>
    </source>
</evidence>
<dbReference type="InterPro" id="IPR051575">
    <property type="entry name" value="Myb-like_DNA-bd"/>
</dbReference>
<feature type="region of interest" description="Disordered" evidence="8">
    <location>
        <begin position="1"/>
        <end position="36"/>
    </location>
</feature>
<dbReference type="PROSITE" id="PS50090">
    <property type="entry name" value="MYB_LIKE"/>
    <property type="match status" value="4"/>
</dbReference>
<feature type="compositionally biased region" description="Basic residues" evidence="8">
    <location>
        <begin position="1144"/>
        <end position="1157"/>
    </location>
</feature>
<dbReference type="Pfam" id="PF13921">
    <property type="entry name" value="Myb_DNA-bind_6"/>
    <property type="match status" value="1"/>
</dbReference>
<feature type="compositionally biased region" description="Acidic residues" evidence="8">
    <location>
        <begin position="18"/>
        <end position="36"/>
    </location>
</feature>
<gene>
    <name evidence="11" type="ORF">FDP41_003819</name>
</gene>
<dbReference type="Pfam" id="PF00249">
    <property type="entry name" value="Myb_DNA-binding"/>
    <property type="match status" value="2"/>
</dbReference>
<dbReference type="SUPFAM" id="SSF46689">
    <property type="entry name" value="Homeodomain-like"/>
    <property type="match status" value="4"/>
</dbReference>
<feature type="domain" description="HTH myb-type" evidence="10">
    <location>
        <begin position="588"/>
        <end position="643"/>
    </location>
</feature>
<dbReference type="CDD" id="cd00167">
    <property type="entry name" value="SANT"/>
    <property type="match status" value="4"/>
</dbReference>
<feature type="domain" description="HTH myb-type" evidence="10">
    <location>
        <begin position="479"/>
        <end position="539"/>
    </location>
</feature>
<dbReference type="GO" id="GO:0005634">
    <property type="term" value="C:nucleus"/>
    <property type="evidence" value="ECO:0007669"/>
    <property type="project" value="UniProtKB-SubCell"/>
</dbReference>
<feature type="compositionally biased region" description="Basic and acidic residues" evidence="8">
    <location>
        <begin position="1"/>
        <end position="11"/>
    </location>
</feature>
<dbReference type="PANTHER" id="PTHR46621">
    <property type="entry name" value="SNRNA-ACTIVATING PROTEIN COMPLEX SUBUNIT 4"/>
    <property type="match status" value="1"/>
</dbReference>
<protein>
    <recommendedName>
        <fullName evidence="13">Myb transcription factor</fullName>
    </recommendedName>
</protein>
<dbReference type="VEuPathDB" id="AmoebaDB:NF0078850"/>
<feature type="region of interest" description="Disordered" evidence="8">
    <location>
        <begin position="1076"/>
        <end position="1211"/>
    </location>
</feature>
<name>A0A6A5BQ49_NAEFO</name>
<feature type="domain" description="HTH myb-type" evidence="10">
    <location>
        <begin position="541"/>
        <end position="587"/>
    </location>
</feature>
<evidence type="ECO:0000259" key="10">
    <source>
        <dbReference type="PROSITE" id="PS51294"/>
    </source>
</evidence>
<keyword evidence="4" id="KW-0238">DNA-binding</keyword>
<dbReference type="EMBL" id="VFQX01000035">
    <property type="protein sequence ID" value="KAF0977166.1"/>
    <property type="molecule type" value="Genomic_DNA"/>
</dbReference>
<evidence type="ECO:0000256" key="4">
    <source>
        <dbReference type="ARBA" id="ARBA00023125"/>
    </source>
</evidence>
<dbReference type="AlphaFoldDB" id="A0A6A5BQ49"/>
<feature type="compositionally biased region" description="Basic residues" evidence="8">
    <location>
        <begin position="1169"/>
        <end position="1180"/>
    </location>
</feature>
<organism evidence="11 12">
    <name type="scientific">Naegleria fowleri</name>
    <name type="common">Brain eating amoeba</name>
    <dbReference type="NCBI Taxonomy" id="5763"/>
    <lineage>
        <taxon>Eukaryota</taxon>
        <taxon>Discoba</taxon>
        <taxon>Heterolobosea</taxon>
        <taxon>Tetramitia</taxon>
        <taxon>Eutetramitia</taxon>
        <taxon>Vahlkampfiidae</taxon>
        <taxon>Naegleria</taxon>
    </lineage>
</organism>
<keyword evidence="12" id="KW-1185">Reference proteome</keyword>
<feature type="compositionally biased region" description="Acidic residues" evidence="8">
    <location>
        <begin position="328"/>
        <end position="347"/>
    </location>
</feature>
<feature type="compositionally biased region" description="Basic residues" evidence="8">
    <location>
        <begin position="1092"/>
        <end position="1104"/>
    </location>
</feature>
<feature type="region of interest" description="Disordered" evidence="8">
    <location>
        <begin position="94"/>
        <end position="114"/>
    </location>
</feature>
<evidence type="ECO:0008006" key="13">
    <source>
        <dbReference type="Google" id="ProtNLM"/>
    </source>
</evidence>
<evidence type="ECO:0000256" key="6">
    <source>
        <dbReference type="ARBA" id="ARBA00023242"/>
    </source>
</evidence>
<feature type="domain" description="Myb-like" evidence="9">
    <location>
        <begin position="588"/>
        <end position="639"/>
    </location>
</feature>
<dbReference type="PROSITE" id="PS00354">
    <property type="entry name" value="HMGI_Y"/>
    <property type="match status" value="1"/>
</dbReference>
<dbReference type="RefSeq" id="XP_044561879.1">
    <property type="nucleotide sequence ID" value="XM_044707165.1"/>
</dbReference>
<dbReference type="VEuPathDB" id="AmoebaDB:NfTy_064140"/>
<dbReference type="PROSITE" id="PS51294">
    <property type="entry name" value="HTH_MYB"/>
    <property type="match status" value="4"/>
</dbReference>
<feature type="compositionally biased region" description="Polar residues" evidence="8">
    <location>
        <begin position="1116"/>
        <end position="1142"/>
    </location>
</feature>
<proteinExistence type="predicted"/>
<evidence type="ECO:0000256" key="2">
    <source>
        <dbReference type="ARBA" id="ARBA00022737"/>
    </source>
</evidence>
<feature type="compositionally biased region" description="Basic residues" evidence="8">
    <location>
        <begin position="314"/>
        <end position="325"/>
    </location>
</feature>
<dbReference type="FunFam" id="1.10.10.60:FF:000010">
    <property type="entry name" value="Transcriptional activator Myb isoform A"/>
    <property type="match status" value="1"/>
</dbReference>
<dbReference type="GeneID" id="68111037"/>
<accession>A0A6A5BQ49</accession>
<sequence>MTIKRNKEETTTKTTELSYDDESSLSSDESSDDEATSELLKRYISSGQRMLDEASKAVSNNLSTTIDINLEPVSSSSNGGLLTSLLHEINTTSNEDITSHHEQSSSTPLPALHDDHLSSEVNLNSNNYNFTAPSTIVNDNTTINDASINDHHVTSVQTPYSNSVATPLHLTPNFQSTTDNIRMIDEEDIASSVQSRLYMLKNGLQLNSEYRELIQTELEKIEQAQRNVGDLQRELRTEFLQRQKGPPMSLYPTRKNLAQATGKISKKLACEYFVNLAQSKLKAAGSNAIIEDKFNTTLVKSAALASKNSIDKPKKPKKSQKKKKRNTEDEEYISESEFQYSDEENVDNEMEIDSSIPQERDSNVTIIEGPKPNEDAIKRHSLIDKTVIVDTRKWTTNEIKNLRYAVRLQSQELKCAFILENYKGNNAQIKKEFENISKMPGEELENIETSKIDWEKVAMYHVKTRKPEECRKYWEIELAKDIKKENWTKEEDLKLLRVAEDYKGHDWEKIAEKMYEGQELTRRPIHCFRRYQRSLNTNMMRSKWTPEEDEKLMQAVKLFGEKNWQQIANQLDERTGQQCLHRWMKTLNPAIKRGRWTTEEDKRLYLAVHAYPPNNWVLVNRHTPGRTDVQCRERWCNILNPDLKVGPWTKEEDESLKKAIKELGAGNWSKIAEVMYPRTDNQCWRRWRLISSEEVPDYRKKILKREKALVKNFVGREKERPDITADDLEIPHPEEENDNIGYHIKEFVNKSRTLFFTSNRSNNMLSQSICLEALSTLEKALTIPKLKNILEIEWQRMEQIRYLVEKTPFFIGVPPSNFVKRIFSLLYAFRLPAEMRSHSQHDTTTLIPSNLETPQQRISHFKKFIPSAQANSPIFTTPCIMPTNLIPSLPCIPASAVSLNALATLHEILNKQSKPTQKTTTVNIEVLNDNRMNSEPHEMATPLDSVTMPTFESQIKDPTYEPPTLIHNDPSILKSNEFKTLTSVFNSLFQRPLQQTMGRIAERLPFLLRRVPNIDTLNDYVEECQTVYQHECQNSKDPVLIEASQWHTDSSLNEPPTFPSLFSLYQHLPNDQFFEKEPAAAPTTPIVVTKPKGVRGRPKGSKNKKTLDRAREEGNSDSMTAGDPSSSLVNTQLSEAPQQAITQKRGRGRPKGSKNKPKTLEQLTEQKKKQLNKPVVRKVSKNSSGSSKKRKTTPASSENIVNVDDEEEHEN</sequence>
<feature type="compositionally biased region" description="Basic and acidic residues" evidence="8">
    <location>
        <begin position="1105"/>
        <end position="1114"/>
    </location>
</feature>
<dbReference type="GO" id="GO:0000978">
    <property type="term" value="F:RNA polymerase II cis-regulatory region sequence-specific DNA binding"/>
    <property type="evidence" value="ECO:0007669"/>
    <property type="project" value="TreeGrafter"/>
</dbReference>
<dbReference type="GO" id="GO:0006355">
    <property type="term" value="P:regulation of DNA-templated transcription"/>
    <property type="evidence" value="ECO:0007669"/>
    <property type="project" value="InterPro"/>
</dbReference>
<dbReference type="GO" id="GO:0019185">
    <property type="term" value="C:snRNA-activating protein complex"/>
    <property type="evidence" value="ECO:0007669"/>
    <property type="project" value="TreeGrafter"/>
</dbReference>
<dbReference type="OrthoDB" id="2143914at2759"/>
<dbReference type="FunFam" id="1.10.10.60:FF:000016">
    <property type="entry name" value="Transcriptional activator Myb isoform A"/>
    <property type="match status" value="1"/>
</dbReference>
<dbReference type="SMART" id="SM00717">
    <property type="entry name" value="SANT"/>
    <property type="match status" value="5"/>
</dbReference>
<reference evidence="11 12" key="1">
    <citation type="journal article" date="2019" name="Sci. Rep.">
        <title>Nanopore sequencing improves the draft genome of the human pathogenic amoeba Naegleria fowleri.</title>
        <authorList>
            <person name="Liechti N."/>
            <person name="Schurch N."/>
            <person name="Bruggmann R."/>
            <person name="Wittwer M."/>
        </authorList>
    </citation>
    <scope>NUCLEOTIDE SEQUENCE [LARGE SCALE GENOMIC DNA]</scope>
    <source>
        <strain evidence="11 12">ATCC 30894</strain>
    </source>
</reference>
<dbReference type="InterPro" id="IPR009057">
    <property type="entry name" value="Homeodomain-like_sf"/>
</dbReference>
<dbReference type="GO" id="GO:0042795">
    <property type="term" value="P:snRNA transcription by RNA polymerase II"/>
    <property type="evidence" value="ECO:0007669"/>
    <property type="project" value="TreeGrafter"/>
</dbReference>
<feature type="domain" description="Myb-like" evidence="9">
    <location>
        <begin position="640"/>
        <end position="691"/>
    </location>
</feature>
<feature type="coiled-coil region" evidence="7">
    <location>
        <begin position="207"/>
        <end position="241"/>
    </location>
</feature>
<comment type="subcellular location">
    <subcellularLocation>
        <location evidence="1">Nucleus</location>
    </subcellularLocation>
</comment>
<dbReference type="PANTHER" id="PTHR46621:SF1">
    <property type="entry name" value="SNRNA-ACTIVATING PROTEIN COMPLEX SUBUNIT 4"/>
    <property type="match status" value="1"/>
</dbReference>
<evidence type="ECO:0000256" key="7">
    <source>
        <dbReference type="SAM" id="Coils"/>
    </source>
</evidence>
<dbReference type="InterPro" id="IPR017930">
    <property type="entry name" value="Myb_dom"/>
</dbReference>
<evidence type="ECO:0000313" key="12">
    <source>
        <dbReference type="Proteomes" id="UP000444721"/>
    </source>
</evidence>
<comment type="caution">
    <text evidence="11">The sequence shown here is derived from an EMBL/GenBank/DDBJ whole genome shotgun (WGS) entry which is preliminary data.</text>
</comment>
<dbReference type="InterPro" id="IPR001005">
    <property type="entry name" value="SANT/Myb"/>
</dbReference>
<feature type="domain" description="HTH myb-type" evidence="10">
    <location>
        <begin position="646"/>
        <end position="695"/>
    </location>
</feature>
<dbReference type="VEuPathDB" id="AmoebaDB:FDP41_003819"/>
<dbReference type="Proteomes" id="UP000444721">
    <property type="component" value="Unassembled WGS sequence"/>
</dbReference>
<keyword evidence="2" id="KW-0677">Repeat</keyword>
<keyword evidence="6" id="KW-0539">Nucleus</keyword>
<dbReference type="GO" id="GO:0001006">
    <property type="term" value="F:RNA polymerase III type 3 promoter sequence-specific DNA binding"/>
    <property type="evidence" value="ECO:0007669"/>
    <property type="project" value="TreeGrafter"/>
</dbReference>
<evidence type="ECO:0000256" key="3">
    <source>
        <dbReference type="ARBA" id="ARBA00023015"/>
    </source>
</evidence>
<dbReference type="GO" id="GO:0042796">
    <property type="term" value="P:snRNA transcription by RNA polymerase III"/>
    <property type="evidence" value="ECO:0007669"/>
    <property type="project" value="TreeGrafter"/>
</dbReference>
<dbReference type="Gene3D" id="1.10.10.60">
    <property type="entry name" value="Homeodomain-like"/>
    <property type="match status" value="5"/>
</dbReference>
<evidence type="ECO:0000256" key="1">
    <source>
        <dbReference type="ARBA" id="ARBA00004123"/>
    </source>
</evidence>